<dbReference type="PROSITE" id="PS50010">
    <property type="entry name" value="DH_2"/>
    <property type="match status" value="1"/>
</dbReference>
<evidence type="ECO:0000259" key="11">
    <source>
        <dbReference type="PROSITE" id="PS50010"/>
    </source>
</evidence>
<accession>A0AAW1C3U2</accession>
<evidence type="ECO:0000256" key="8">
    <source>
        <dbReference type="ARBA" id="ARBA00023054"/>
    </source>
</evidence>
<dbReference type="InterPro" id="IPR037744">
    <property type="entry name" value="ARHGEF18_PH"/>
</dbReference>
<keyword evidence="7" id="KW-0862">Zinc</keyword>
<gene>
    <name evidence="12" type="ORF">NXF25_000394</name>
</gene>
<dbReference type="GO" id="GO:0007264">
    <property type="term" value="P:small GTPase-mediated signal transduction"/>
    <property type="evidence" value="ECO:0007669"/>
    <property type="project" value="InterPro"/>
</dbReference>
<evidence type="ECO:0000256" key="9">
    <source>
        <dbReference type="SAM" id="MobiDB-lite"/>
    </source>
</evidence>
<keyword evidence="5" id="KW-0479">Metal-binding</keyword>
<dbReference type="InterPro" id="IPR011993">
    <property type="entry name" value="PH-like_dom_sf"/>
</dbReference>
<dbReference type="FunFam" id="2.30.29.30:FF:000021">
    <property type="entry name" value="Rho guanine nucleotide exchange factor 2"/>
    <property type="match status" value="1"/>
</dbReference>
<feature type="compositionally biased region" description="Basic and acidic residues" evidence="9">
    <location>
        <begin position="282"/>
        <end position="293"/>
    </location>
</feature>
<dbReference type="GO" id="GO:0005085">
    <property type="term" value="F:guanyl-nucleotide exchange factor activity"/>
    <property type="evidence" value="ECO:0007669"/>
    <property type="project" value="UniProtKB-KW"/>
</dbReference>
<dbReference type="InterPro" id="IPR041020">
    <property type="entry name" value="PH_16"/>
</dbReference>
<keyword evidence="4" id="KW-0344">Guanine-nucleotide releasing factor</keyword>
<dbReference type="FunFam" id="1.20.900.10:FF:000004">
    <property type="entry name" value="Rho guanine nucleotide exchange factor 2"/>
    <property type="match status" value="1"/>
</dbReference>
<protein>
    <submittedName>
        <fullName evidence="12">Rho guanine nucleotide exchange factor 18</fullName>
    </submittedName>
</protein>
<feature type="domain" description="DH" evidence="11">
    <location>
        <begin position="752"/>
        <end position="949"/>
    </location>
</feature>
<evidence type="ECO:0000256" key="5">
    <source>
        <dbReference type="ARBA" id="ARBA00022723"/>
    </source>
</evidence>
<name>A0AAW1C3U2_CROAD</name>
<dbReference type="Pfam" id="PF00621">
    <property type="entry name" value="RhoGEF"/>
    <property type="match status" value="1"/>
</dbReference>
<dbReference type="PANTHER" id="PTHR47440">
    <property type="entry name" value="RIKEN CDNA A430078G23 GENE"/>
    <property type="match status" value="1"/>
</dbReference>
<dbReference type="SUPFAM" id="SSF48065">
    <property type="entry name" value="DBL homology domain (DH-domain)"/>
    <property type="match status" value="1"/>
</dbReference>
<dbReference type="Proteomes" id="UP001474421">
    <property type="component" value="Unassembled WGS sequence"/>
</dbReference>
<keyword evidence="2" id="KW-0963">Cytoplasm</keyword>
<dbReference type="Gene3D" id="2.30.29.30">
    <property type="entry name" value="Pleckstrin-homology domain (PH domain)/Phosphotyrosine-binding domain (PTB)"/>
    <property type="match status" value="1"/>
</dbReference>
<dbReference type="InterPro" id="IPR000219">
    <property type="entry name" value="DH_dom"/>
</dbReference>
<dbReference type="EMBL" id="JAOTOJ010000001">
    <property type="protein sequence ID" value="KAK9409219.1"/>
    <property type="molecule type" value="Genomic_DNA"/>
</dbReference>
<keyword evidence="6" id="KW-0863">Zinc-finger</keyword>
<dbReference type="SMART" id="SM00325">
    <property type="entry name" value="RhoGEF"/>
    <property type="match status" value="1"/>
</dbReference>
<feature type="region of interest" description="Disordered" evidence="9">
    <location>
        <begin position="1232"/>
        <end position="1260"/>
    </location>
</feature>
<feature type="region of interest" description="Disordered" evidence="9">
    <location>
        <begin position="249"/>
        <end position="297"/>
    </location>
</feature>
<feature type="compositionally biased region" description="Polar residues" evidence="9">
    <location>
        <begin position="1246"/>
        <end position="1257"/>
    </location>
</feature>
<evidence type="ECO:0000256" key="7">
    <source>
        <dbReference type="ARBA" id="ARBA00022833"/>
    </source>
</evidence>
<proteinExistence type="predicted"/>
<comment type="subcellular location">
    <subcellularLocation>
        <location evidence="1">Cytoplasm</location>
    </subcellularLocation>
</comment>
<dbReference type="Gene3D" id="3.30.60.20">
    <property type="match status" value="1"/>
</dbReference>
<dbReference type="GO" id="GO:0008270">
    <property type="term" value="F:zinc ion binding"/>
    <property type="evidence" value="ECO:0007669"/>
    <property type="project" value="UniProtKB-KW"/>
</dbReference>
<dbReference type="PANTHER" id="PTHR47440:SF1">
    <property type="entry name" value="RHO_RAC GUANINE NUCLEOTIDE EXCHANGE FACTOR 18"/>
    <property type="match status" value="1"/>
</dbReference>
<feature type="domain" description="PH" evidence="10">
    <location>
        <begin position="989"/>
        <end position="1091"/>
    </location>
</feature>
<dbReference type="CDD" id="cd15794">
    <property type="entry name" value="PH_ARHGEF18"/>
    <property type="match status" value="1"/>
</dbReference>
<organism evidence="12 13">
    <name type="scientific">Crotalus adamanteus</name>
    <name type="common">Eastern diamondback rattlesnake</name>
    <dbReference type="NCBI Taxonomy" id="8729"/>
    <lineage>
        <taxon>Eukaryota</taxon>
        <taxon>Metazoa</taxon>
        <taxon>Chordata</taxon>
        <taxon>Craniata</taxon>
        <taxon>Vertebrata</taxon>
        <taxon>Euteleostomi</taxon>
        <taxon>Lepidosauria</taxon>
        <taxon>Squamata</taxon>
        <taxon>Bifurcata</taxon>
        <taxon>Unidentata</taxon>
        <taxon>Episquamata</taxon>
        <taxon>Toxicofera</taxon>
        <taxon>Serpentes</taxon>
        <taxon>Colubroidea</taxon>
        <taxon>Viperidae</taxon>
        <taxon>Crotalinae</taxon>
        <taxon>Crotalus</taxon>
    </lineage>
</organism>
<evidence type="ECO:0000313" key="12">
    <source>
        <dbReference type="EMBL" id="KAK9409219.1"/>
    </source>
</evidence>
<evidence type="ECO:0000256" key="4">
    <source>
        <dbReference type="ARBA" id="ARBA00022658"/>
    </source>
</evidence>
<evidence type="ECO:0000313" key="13">
    <source>
        <dbReference type="Proteomes" id="UP001474421"/>
    </source>
</evidence>
<evidence type="ECO:0000256" key="1">
    <source>
        <dbReference type="ARBA" id="ARBA00004496"/>
    </source>
</evidence>
<dbReference type="SMART" id="SM00233">
    <property type="entry name" value="PH"/>
    <property type="match status" value="1"/>
</dbReference>
<dbReference type="SUPFAM" id="SSF50729">
    <property type="entry name" value="PH domain-like"/>
    <property type="match status" value="1"/>
</dbReference>
<comment type="caution">
    <text evidence="12">The sequence shown here is derived from an EMBL/GenBank/DDBJ whole genome shotgun (WGS) entry which is preliminary data.</text>
</comment>
<feature type="non-terminal residue" evidence="12">
    <location>
        <position position="1343"/>
    </location>
</feature>
<evidence type="ECO:0000256" key="2">
    <source>
        <dbReference type="ARBA" id="ARBA00022490"/>
    </source>
</evidence>
<dbReference type="PROSITE" id="PS50003">
    <property type="entry name" value="PH_DOMAIN"/>
    <property type="match status" value="1"/>
</dbReference>
<dbReference type="CDD" id="cd00160">
    <property type="entry name" value="RhoGEF"/>
    <property type="match status" value="1"/>
</dbReference>
<keyword evidence="13" id="KW-1185">Reference proteome</keyword>
<evidence type="ECO:0000259" key="10">
    <source>
        <dbReference type="PROSITE" id="PS50003"/>
    </source>
</evidence>
<dbReference type="Pfam" id="PF17838">
    <property type="entry name" value="PH_16"/>
    <property type="match status" value="1"/>
</dbReference>
<dbReference type="Gene3D" id="1.20.900.10">
    <property type="entry name" value="Dbl homology (DH) domain"/>
    <property type="match status" value="1"/>
</dbReference>
<reference evidence="12 13" key="1">
    <citation type="journal article" date="2024" name="Proc. Natl. Acad. Sci. U.S.A.">
        <title>The genetic regulatory architecture and epigenomic basis for age-related changes in rattlesnake venom.</title>
        <authorList>
            <person name="Hogan M.P."/>
            <person name="Holding M.L."/>
            <person name="Nystrom G.S."/>
            <person name="Colston T.J."/>
            <person name="Bartlett D.A."/>
            <person name="Mason A.J."/>
            <person name="Ellsworth S.A."/>
            <person name="Rautsaw R.M."/>
            <person name="Lawrence K.C."/>
            <person name="Strickland J.L."/>
            <person name="He B."/>
            <person name="Fraser P."/>
            <person name="Margres M.J."/>
            <person name="Gilbert D.M."/>
            <person name="Gibbs H.L."/>
            <person name="Parkinson C.L."/>
            <person name="Rokyta D.R."/>
        </authorList>
    </citation>
    <scope>NUCLEOTIDE SEQUENCE [LARGE SCALE GENOMIC DNA]</scope>
    <source>
        <strain evidence="12">DRR0105</strain>
    </source>
</reference>
<dbReference type="GO" id="GO:0005737">
    <property type="term" value="C:cytoplasm"/>
    <property type="evidence" value="ECO:0007669"/>
    <property type="project" value="UniProtKB-SubCell"/>
</dbReference>
<sequence length="1343" mass="151152">MQADDFDKALACCLLHSLWVGAPEELPLSVLHFSRAVQTETGFSMADSLLNHSWPSFSRKWMKRWSFKRGSDCKRSAGDFPSNHAASTSGCNSPNTLSPSLIAEDEVFFGSMAEEREDASSPEQDTLPCIVDSSTEDLLSIDSALQGSEYYKDLGFPAPTETNSNMPLRLDWTSQETPGFCSSAKNSTGGEEILTSAQSLDTPASFEMSHRYLEEVCPCPCSSENQGSFVKGEQEQPLHDEEGFPVLTRSMSTSRRHSWEGLQSPTEAQRRFSLDASELGSDTEREEEKEKSLPDFSPPLSWSGLETWHGSGVIKVKAEPLCQNVGLVEKPGNVDSDNSGKRLRSTSVSCSCGNVPSQHVSQSLDVPLPISLGIVPPVLDMIQKDHVAPEQVLMVQEVLKELAQYHSAKQVLYSPEGKHETQQNLTWFEFLSNEYEESPKNDKTEKVAKVKRRLSNLRNRVTGSWQKEKGKNKDREKEAMEAKERTQALHGHELALGAFSNGTCCSLCGKILLNKTGLQCLSELRRSRQVILYLYVAGLAFSRRLRCPEKDLHLPLRTTVLQGRLVQREDEASFDDVRDCAVNVHKNCKNLLPECSSSRSKQRDLQLRPPGSPPSLLQSAYRATSLKEHSCRALLGPDGRTPGLPQNLGMTIVQRGSLPSQLSTTSAGAVGKLGLTGGEMDEGDSGFMKLKPASEDVVSLAPSTAESVFVEDVQFASLRNELETDAREFAAQSWSLAVEQSFVKQQERDVIKRQDVIYELMRTEMHHVRTLKIMLKVYSQAMREELQFSNSDIHRLFPCVDELLELHRAFLFQLKERRKNSLEEGSECNYIIQNIGDLLVEQFSGKTGDKLKKKYGIYCSSHSDAVSYYKELMQQSKKFQNLIKKISNSSIVRRLGVQECNLLVTQRIMKYPVLVERIIQNTEVTTKEYEDLTKALSLIKEAITTVDTKVNESEKHQRLREIVTRMELKSSGKFKNGLIFRKEDMLQRRLLLDGMLYWKAASGRLKDILAVLLTDVLLLLQEKDQKYMFASLDSKPPVISLQKLIVREVANEERAMFLIIASKKGPEMYEIHTNSKEERNIWMTQIRRAVENCPDEENSVLADPEEEKKQAEVRTAKLKEFQERLSMKDDQIVQSLQEKQQIYQEMANVNGFEDMAVGSRFRNRVDSPENLQGESILKQAVTEVESLQNLIFTQLASASSRPEDPSGPGSLRRAETFGGYDSAMTAGSFKKKVCGGEPRVPDQRGNPANSEQVQQELPSAGEEGLCLVSNTRMEHHSSLHPLLGTESELVQRIQTLLQLLLSLQAVTAQQDSYIELQKQFRLQSTRGNLLLEQERQRNFEKQR</sequence>
<evidence type="ECO:0000256" key="6">
    <source>
        <dbReference type="ARBA" id="ARBA00022771"/>
    </source>
</evidence>
<keyword evidence="3" id="KW-0597">Phosphoprotein</keyword>
<evidence type="ECO:0000256" key="3">
    <source>
        <dbReference type="ARBA" id="ARBA00022553"/>
    </source>
</evidence>
<keyword evidence="8" id="KW-0175">Coiled coil</keyword>
<dbReference type="InterPro" id="IPR001849">
    <property type="entry name" value="PH_domain"/>
</dbReference>
<dbReference type="InterPro" id="IPR035899">
    <property type="entry name" value="DBL_dom_sf"/>
</dbReference>
<dbReference type="InterPro" id="IPR053089">
    <property type="entry name" value="Rho_GEF18"/>
</dbReference>